<dbReference type="Proteomes" id="UP001626536">
    <property type="component" value="Chromosome"/>
</dbReference>
<dbReference type="InterPro" id="IPR025334">
    <property type="entry name" value="DUF4240"/>
</dbReference>
<dbReference type="Pfam" id="PF14024">
    <property type="entry name" value="DUF4240"/>
    <property type="match status" value="1"/>
</dbReference>
<organism evidence="3 4">
    <name type="scientific">Methylocapsa polymorpha</name>
    <dbReference type="NCBI Taxonomy" id="3080828"/>
    <lineage>
        <taxon>Bacteria</taxon>
        <taxon>Pseudomonadati</taxon>
        <taxon>Pseudomonadota</taxon>
        <taxon>Alphaproteobacteria</taxon>
        <taxon>Hyphomicrobiales</taxon>
        <taxon>Beijerinckiaceae</taxon>
        <taxon>Methylocapsa</taxon>
    </lineage>
</organism>
<feature type="domain" description="DUF4240" evidence="2">
    <location>
        <begin position="13"/>
        <end position="101"/>
    </location>
</feature>
<feature type="region of interest" description="Disordered" evidence="1">
    <location>
        <begin position="122"/>
        <end position="143"/>
    </location>
</feature>
<proteinExistence type="predicted"/>
<evidence type="ECO:0000313" key="3">
    <source>
        <dbReference type="EMBL" id="WOJ90442.1"/>
    </source>
</evidence>
<dbReference type="RefSeq" id="WP_407339895.1">
    <property type="nucleotide sequence ID" value="NZ_CP136862.1"/>
</dbReference>
<protein>
    <submittedName>
        <fullName evidence="3">DUF4240 domain-containing protein</fullName>
    </submittedName>
</protein>
<evidence type="ECO:0000256" key="1">
    <source>
        <dbReference type="SAM" id="MobiDB-lite"/>
    </source>
</evidence>
<reference evidence="3 4" key="1">
    <citation type="submission" date="2023-10" db="EMBL/GenBank/DDBJ databases">
        <title>Novel methanotroph of the genus Methylocapsa from a subarctic wetland.</title>
        <authorList>
            <person name="Belova S.E."/>
            <person name="Oshkin I.Y."/>
            <person name="Miroshnikov K."/>
            <person name="Dedysh S.N."/>
        </authorList>
    </citation>
    <scope>NUCLEOTIDE SEQUENCE [LARGE SCALE GENOMIC DNA]</scope>
    <source>
        <strain evidence="3 4">RX1</strain>
    </source>
</reference>
<gene>
    <name evidence="3" type="ORF">RZS28_03865</name>
</gene>
<name>A0ABZ0HT12_9HYPH</name>
<evidence type="ECO:0000259" key="2">
    <source>
        <dbReference type="Pfam" id="PF14024"/>
    </source>
</evidence>
<keyword evidence="4" id="KW-1185">Reference proteome</keyword>
<evidence type="ECO:0000313" key="4">
    <source>
        <dbReference type="Proteomes" id="UP001626536"/>
    </source>
</evidence>
<accession>A0ABZ0HT12</accession>
<sequence length="143" mass="16836">MSEKNITDIVPEGFWALIEGANQDTKRFREMLKTMNREQINHFYWTYEELANRIRAERYSPYVAPGLSEDGLAELANWVVAQGKAYYRKILDHPELIPPKKNDAGLLSEVVKEYEQRFKGDVPPNMHEWDNEWKQHGKKSPWA</sequence>
<dbReference type="EMBL" id="CP136862">
    <property type="protein sequence ID" value="WOJ90442.1"/>
    <property type="molecule type" value="Genomic_DNA"/>
</dbReference>